<keyword evidence="2" id="KW-1185">Reference proteome</keyword>
<dbReference type="EMBL" id="AODE01000005">
    <property type="protein sequence ID" value="EUJ32312.1"/>
    <property type="molecule type" value="Genomic_DNA"/>
</dbReference>
<gene>
    <name evidence="1" type="ORF">PCORN_02007</name>
</gene>
<proteinExistence type="predicted"/>
<dbReference type="InterPro" id="IPR008928">
    <property type="entry name" value="6-hairpin_glycosidase_sf"/>
</dbReference>
<sequence length="561" mass="65678">MQSVDAVLEIKKAIENEAKQVGTMSWLGNWKVFLSLEHSTKRATVINYSNASLDYIFKQLRKETDKHTANFKIDVAYQFKAMLFSEWNDMALHTKKNYCRLGVSFDKGFHTALLEQEVNGNAMIQPKETGLALNVENLNRYLIQSHKEHGKLEIEANSEVIVFDTIGFYFDGDTVLPLYRGELNHGRRIISQLEPSEVEELIRKSGAYLADQVGADGEFIYGYFSCFDKKIKHYNSLRHASSTYSMLESYEVSGEPKILRAAEKALRFLAIDLIREQESRAYVIERDNNEMKLGANAAAILAFSKYMQVTENNSYLALSQKLAHAICDQQQEDGRFIHVLEYPTLAVKDAFRIIYYDGEAVLGLLRLYELDRDSRWLDVATKAFDHFIKNEYWKNHDHWLSYCTNEITKYLPEDRYFEFGLKNAFGRLDFIYDRATTFPTFLELTVATHDMCERIEAENKAYLLEGFHREKLERTIEKRADYQLNGFFYPELAMYYKNPARILHSFFIRHHSFRVRIDDVEHNISGYCRYLHRITAAVPEKKRKKKCSCKEKTLYKQILYW</sequence>
<name>W7C5I6_9LIST</name>
<dbReference type="GO" id="GO:0005975">
    <property type="term" value="P:carbohydrate metabolic process"/>
    <property type="evidence" value="ECO:0007669"/>
    <property type="project" value="InterPro"/>
</dbReference>
<organism evidence="1 2">
    <name type="scientific">Listeria cornellensis FSL F6-0969</name>
    <dbReference type="NCBI Taxonomy" id="1265820"/>
    <lineage>
        <taxon>Bacteria</taxon>
        <taxon>Bacillati</taxon>
        <taxon>Bacillota</taxon>
        <taxon>Bacilli</taxon>
        <taxon>Bacillales</taxon>
        <taxon>Listeriaceae</taxon>
        <taxon>Listeria</taxon>
    </lineage>
</organism>
<dbReference type="RefSeq" id="WP_420912009.1">
    <property type="nucleotide sequence ID" value="NZ_AODE01000005.1"/>
</dbReference>
<dbReference type="STRING" id="1265820.PCORN_02007"/>
<evidence type="ECO:0000313" key="1">
    <source>
        <dbReference type="EMBL" id="EUJ32312.1"/>
    </source>
</evidence>
<dbReference type="AlphaFoldDB" id="W7C5I6"/>
<evidence type="ECO:0000313" key="2">
    <source>
        <dbReference type="Proteomes" id="UP000019254"/>
    </source>
</evidence>
<dbReference type="Gene3D" id="1.50.10.20">
    <property type="match status" value="1"/>
</dbReference>
<dbReference type="PATRIC" id="fig|1265820.5.peg.390"/>
<protein>
    <submittedName>
        <fullName evidence="1">Poly (Glycerol-phosphate) alpha-glucosyltransferase</fullName>
    </submittedName>
</protein>
<dbReference type="GO" id="GO:0016740">
    <property type="term" value="F:transferase activity"/>
    <property type="evidence" value="ECO:0007669"/>
    <property type="project" value="UniProtKB-KW"/>
</dbReference>
<dbReference type="SUPFAM" id="SSF48208">
    <property type="entry name" value="Six-hairpin glycosidases"/>
    <property type="match status" value="1"/>
</dbReference>
<comment type="caution">
    <text evidence="1">The sequence shown here is derived from an EMBL/GenBank/DDBJ whole genome shotgun (WGS) entry which is preliminary data.</text>
</comment>
<keyword evidence="1" id="KW-0808">Transferase</keyword>
<accession>W7C5I6</accession>
<dbReference type="Proteomes" id="UP000019254">
    <property type="component" value="Unassembled WGS sequence"/>
</dbReference>
<reference evidence="1 2" key="1">
    <citation type="journal article" date="2014" name="Int. J. Syst. Evol. Microbiol.">
        <title>Listeria floridensis sp. nov., Listeria aquatica sp. nov., Listeria cornellensis sp. nov., Listeria riparia sp. nov. and Listeria grandensis sp. nov., from agricultural and natural environments.</title>
        <authorList>
            <person name="den Bakker H.C."/>
            <person name="Warchocki S."/>
            <person name="Wright E.M."/>
            <person name="Allred A.F."/>
            <person name="Ahlstrom C."/>
            <person name="Manuel C.S."/>
            <person name="Stasiewicz M.J."/>
            <person name="Burrell A."/>
            <person name="Roof S."/>
            <person name="Strawn L."/>
            <person name="Fortes E.D."/>
            <person name="Nightingale K.K."/>
            <person name="Kephart D."/>
            <person name="Wiedmann M."/>
        </authorList>
    </citation>
    <scope>NUCLEOTIDE SEQUENCE [LARGE SCALE GENOMIC DNA]</scope>
    <source>
        <strain evidence="2">FSL F6-969</strain>
    </source>
</reference>